<evidence type="ECO:0000256" key="1">
    <source>
        <dbReference type="ARBA" id="ARBA00022676"/>
    </source>
</evidence>
<dbReference type="EC" id="2.4.1.-" evidence="3"/>
<keyword evidence="3" id="KW-0812">Transmembrane</keyword>
<dbReference type="GO" id="GO:0032580">
    <property type="term" value="C:Golgi cisterna membrane"/>
    <property type="evidence" value="ECO:0007669"/>
    <property type="project" value="UniProtKB-SubCell"/>
</dbReference>
<keyword evidence="2 3" id="KW-0808">Transferase</keyword>
<dbReference type="PANTHER" id="PTHR11927">
    <property type="entry name" value="GALACTOSIDE 2-L-FUCOSYLTRANSFERASE"/>
    <property type="match status" value="1"/>
</dbReference>
<dbReference type="OrthoDB" id="10010525at2759"/>
<dbReference type="InterPro" id="IPR002516">
    <property type="entry name" value="Glyco_trans_11"/>
</dbReference>
<comment type="similarity">
    <text evidence="3">Belongs to the glycosyltransferase 11 family.</text>
</comment>
<evidence type="ECO:0000256" key="2">
    <source>
        <dbReference type="ARBA" id="ARBA00022679"/>
    </source>
</evidence>
<name>A0A6A4WG20_AMPAM</name>
<dbReference type="Pfam" id="PF01531">
    <property type="entry name" value="Glyco_transf_11"/>
    <property type="match status" value="1"/>
</dbReference>
<dbReference type="AlphaFoldDB" id="A0A6A4WG20"/>
<keyword evidence="3" id="KW-0325">Glycoprotein</keyword>
<evidence type="ECO:0000313" key="4">
    <source>
        <dbReference type="EMBL" id="KAF0302590.1"/>
    </source>
</evidence>
<dbReference type="GO" id="GO:0005975">
    <property type="term" value="P:carbohydrate metabolic process"/>
    <property type="evidence" value="ECO:0007669"/>
    <property type="project" value="InterPro"/>
</dbReference>
<gene>
    <name evidence="4" type="primary">Fut1_5</name>
    <name evidence="4" type="ORF">FJT64_025306</name>
</gene>
<dbReference type="PANTHER" id="PTHR11927:SF9">
    <property type="entry name" value="L-FUCOSYLTRANSFERASE"/>
    <property type="match status" value="1"/>
</dbReference>
<keyword evidence="3" id="KW-0735">Signal-anchor</keyword>
<sequence length="148" mass="16052">MKVHTGGRLVESDFIQRALALMRSRHRDTLFVVASDDLEWCESELISRSNATDIVLAGDGVQTRPGADLALLAACNHSVVTHGTFGFWGAFLAGGEVVAPTGYGTRQTGVEHNVRRAALNWTWIPAFSPKTSTVNADANRETTKMPRA</sequence>
<comment type="pathway">
    <text evidence="3">Protein modification; protein glycosylation.</text>
</comment>
<comment type="caution">
    <text evidence="4">The sequence shown here is derived from an EMBL/GenBank/DDBJ whole genome shotgun (WGS) entry which is preliminary data.</text>
</comment>
<dbReference type="UniPathway" id="UPA00378"/>
<dbReference type="EMBL" id="VIIS01001043">
    <property type="protein sequence ID" value="KAF0302590.1"/>
    <property type="molecule type" value="Genomic_DNA"/>
</dbReference>
<accession>A0A6A4WG20</accession>
<dbReference type="GO" id="GO:0008107">
    <property type="term" value="F:galactoside 2-alpha-L-fucosyltransferase activity"/>
    <property type="evidence" value="ECO:0007669"/>
    <property type="project" value="InterPro"/>
</dbReference>
<comment type="subcellular location">
    <subcellularLocation>
        <location evidence="3">Golgi apparatus</location>
        <location evidence="3">Golgi stack membrane</location>
        <topology evidence="3">Single-pass type II membrane protein</topology>
    </subcellularLocation>
</comment>
<proteinExistence type="inferred from homology"/>
<keyword evidence="3" id="KW-0333">Golgi apparatus</keyword>
<dbReference type="Proteomes" id="UP000440578">
    <property type="component" value="Unassembled WGS sequence"/>
</dbReference>
<reference evidence="4 5" key="1">
    <citation type="submission" date="2019-07" db="EMBL/GenBank/DDBJ databases">
        <title>Draft genome assembly of a fouling barnacle, Amphibalanus amphitrite (Darwin, 1854): The first reference genome for Thecostraca.</title>
        <authorList>
            <person name="Kim W."/>
        </authorList>
    </citation>
    <scope>NUCLEOTIDE SEQUENCE [LARGE SCALE GENOMIC DNA]</scope>
    <source>
        <strain evidence="4">SNU_AA5</strain>
        <tissue evidence="4">Soma without cirri and trophi</tissue>
    </source>
</reference>
<protein>
    <recommendedName>
        <fullName evidence="3">L-Fucosyltransferase</fullName>
        <ecNumber evidence="3">2.4.1.-</ecNumber>
    </recommendedName>
</protein>
<evidence type="ECO:0000256" key="3">
    <source>
        <dbReference type="RuleBase" id="RU363129"/>
    </source>
</evidence>
<evidence type="ECO:0000313" key="5">
    <source>
        <dbReference type="Proteomes" id="UP000440578"/>
    </source>
</evidence>
<keyword evidence="1 3" id="KW-0328">Glycosyltransferase</keyword>
<keyword evidence="5" id="KW-1185">Reference proteome</keyword>
<organism evidence="4 5">
    <name type="scientific">Amphibalanus amphitrite</name>
    <name type="common">Striped barnacle</name>
    <name type="synonym">Balanus amphitrite</name>
    <dbReference type="NCBI Taxonomy" id="1232801"/>
    <lineage>
        <taxon>Eukaryota</taxon>
        <taxon>Metazoa</taxon>
        <taxon>Ecdysozoa</taxon>
        <taxon>Arthropoda</taxon>
        <taxon>Crustacea</taxon>
        <taxon>Multicrustacea</taxon>
        <taxon>Cirripedia</taxon>
        <taxon>Thoracica</taxon>
        <taxon>Thoracicalcarea</taxon>
        <taxon>Balanomorpha</taxon>
        <taxon>Balanoidea</taxon>
        <taxon>Balanidae</taxon>
        <taxon>Amphibalaninae</taxon>
        <taxon>Amphibalanus</taxon>
    </lineage>
</organism>